<evidence type="ECO:0000256" key="1">
    <source>
        <dbReference type="SAM" id="MobiDB-lite"/>
    </source>
</evidence>
<dbReference type="EMBL" id="QGDH01000056">
    <property type="protein sequence ID" value="RAR11500.1"/>
    <property type="molecule type" value="Genomic_DNA"/>
</dbReference>
<reference evidence="3" key="1">
    <citation type="submission" date="2018-05" db="EMBL/GenBank/DDBJ databases">
        <title>Draft genome sequence of Stemphylium lycopersici strain CIDEFI 213.</title>
        <authorList>
            <person name="Medina R."/>
            <person name="Franco M.E.E."/>
            <person name="Lucentini C.G."/>
            <person name="Saparrat M.C.N."/>
            <person name="Balatti P.A."/>
        </authorList>
    </citation>
    <scope>NUCLEOTIDE SEQUENCE [LARGE SCALE GENOMIC DNA]</scope>
    <source>
        <strain evidence="3">CIDEFI 213</strain>
    </source>
</reference>
<evidence type="ECO:0000313" key="3">
    <source>
        <dbReference type="Proteomes" id="UP000249619"/>
    </source>
</evidence>
<accession>A0A364N490</accession>
<organism evidence="2 3">
    <name type="scientific">Stemphylium lycopersici</name>
    <name type="common">Tomato gray leaf spot disease fungus</name>
    <name type="synonym">Thyrospora lycopersici</name>
    <dbReference type="NCBI Taxonomy" id="183478"/>
    <lineage>
        <taxon>Eukaryota</taxon>
        <taxon>Fungi</taxon>
        <taxon>Dikarya</taxon>
        <taxon>Ascomycota</taxon>
        <taxon>Pezizomycotina</taxon>
        <taxon>Dothideomycetes</taxon>
        <taxon>Pleosporomycetidae</taxon>
        <taxon>Pleosporales</taxon>
        <taxon>Pleosporineae</taxon>
        <taxon>Pleosporaceae</taxon>
        <taxon>Stemphylium</taxon>
    </lineage>
</organism>
<gene>
    <name evidence="2" type="ORF">DDE83_004538</name>
</gene>
<feature type="compositionally biased region" description="Basic and acidic residues" evidence="1">
    <location>
        <begin position="60"/>
        <end position="76"/>
    </location>
</feature>
<dbReference type="Proteomes" id="UP000249619">
    <property type="component" value="Unassembled WGS sequence"/>
</dbReference>
<keyword evidence="3" id="KW-1185">Reference proteome</keyword>
<dbReference type="AlphaFoldDB" id="A0A364N490"/>
<name>A0A364N490_STELY</name>
<proteinExistence type="predicted"/>
<protein>
    <submittedName>
        <fullName evidence="2">Uncharacterized protein</fullName>
    </submittedName>
</protein>
<evidence type="ECO:0000313" key="2">
    <source>
        <dbReference type="EMBL" id="RAR11500.1"/>
    </source>
</evidence>
<sequence length="117" mass="13339">MESFHSHPLATVTYAYTPKGPSNMQQLAKRQGDRERFETLFRSLQSQIEKPQAKRMPARNPEEKRAKKKEDIEKARGTVKQAKQAKAQETDSRWIAILDNGPASIPALTLFSRSLFP</sequence>
<feature type="region of interest" description="Disordered" evidence="1">
    <location>
        <begin position="47"/>
        <end position="86"/>
    </location>
</feature>
<comment type="caution">
    <text evidence="2">The sequence shown here is derived from an EMBL/GenBank/DDBJ whole genome shotgun (WGS) entry which is preliminary data.</text>
</comment>